<feature type="region of interest" description="Disordered" evidence="1">
    <location>
        <begin position="91"/>
        <end position="112"/>
    </location>
</feature>
<feature type="compositionally biased region" description="Low complexity" evidence="1">
    <location>
        <begin position="92"/>
        <end position="105"/>
    </location>
</feature>
<name>A0AAW2EBK3_9HYME</name>
<protein>
    <submittedName>
        <fullName evidence="2">Uncharacterized protein</fullName>
    </submittedName>
</protein>
<dbReference type="AlphaFoldDB" id="A0AAW2EBK3"/>
<comment type="caution">
    <text evidence="2">The sequence shown here is derived from an EMBL/GenBank/DDBJ whole genome shotgun (WGS) entry which is preliminary data.</text>
</comment>
<organism evidence="2 3">
    <name type="scientific">Cardiocondyla obscurior</name>
    <dbReference type="NCBI Taxonomy" id="286306"/>
    <lineage>
        <taxon>Eukaryota</taxon>
        <taxon>Metazoa</taxon>
        <taxon>Ecdysozoa</taxon>
        <taxon>Arthropoda</taxon>
        <taxon>Hexapoda</taxon>
        <taxon>Insecta</taxon>
        <taxon>Pterygota</taxon>
        <taxon>Neoptera</taxon>
        <taxon>Endopterygota</taxon>
        <taxon>Hymenoptera</taxon>
        <taxon>Apocrita</taxon>
        <taxon>Aculeata</taxon>
        <taxon>Formicoidea</taxon>
        <taxon>Formicidae</taxon>
        <taxon>Myrmicinae</taxon>
        <taxon>Cardiocondyla</taxon>
    </lineage>
</organism>
<evidence type="ECO:0000256" key="1">
    <source>
        <dbReference type="SAM" id="MobiDB-lite"/>
    </source>
</evidence>
<keyword evidence="3" id="KW-1185">Reference proteome</keyword>
<dbReference type="EMBL" id="JADYXP020000025">
    <property type="protein sequence ID" value="KAL0100788.1"/>
    <property type="molecule type" value="Genomic_DNA"/>
</dbReference>
<proteinExistence type="predicted"/>
<accession>A0AAW2EBK3</accession>
<sequence>MRYYQAHRTRNKTRLRFITEKFHDILYLIYEKYTEICDPRVIQEISITTTVVDLYWISRESLQLWDMIRQVIKAILSEKLWRDAARSREMNLTSPTPLSSSSPPLRDTKRPARNGGRWLCKFVFWQISFPHGRETVFVRQTRMTFFFFIDYCAPTAFIFGTPDDLDITARG</sequence>
<evidence type="ECO:0000313" key="3">
    <source>
        <dbReference type="Proteomes" id="UP001430953"/>
    </source>
</evidence>
<evidence type="ECO:0000313" key="2">
    <source>
        <dbReference type="EMBL" id="KAL0100788.1"/>
    </source>
</evidence>
<dbReference type="Proteomes" id="UP001430953">
    <property type="component" value="Unassembled WGS sequence"/>
</dbReference>
<reference evidence="2 3" key="1">
    <citation type="submission" date="2023-03" db="EMBL/GenBank/DDBJ databases">
        <title>High recombination rates correlate with genetic variation in Cardiocondyla obscurior ants.</title>
        <authorList>
            <person name="Errbii M."/>
        </authorList>
    </citation>
    <scope>NUCLEOTIDE SEQUENCE [LARGE SCALE GENOMIC DNA]</scope>
    <source>
        <strain evidence="2">Alpha-2009</strain>
        <tissue evidence="2">Whole body</tissue>
    </source>
</reference>
<gene>
    <name evidence="2" type="ORF">PUN28_019281</name>
</gene>